<feature type="compositionally biased region" description="Basic and acidic residues" evidence="1">
    <location>
        <begin position="1"/>
        <end position="12"/>
    </location>
</feature>
<dbReference type="EMBL" id="SDAM02002693">
    <property type="protein sequence ID" value="KAH6821047.1"/>
    <property type="molecule type" value="Genomic_DNA"/>
</dbReference>
<organism evidence="2 3">
    <name type="scientific">Perilla frutescens var. hirtella</name>
    <name type="common">Perilla citriodora</name>
    <name type="synonym">Perilla setoyensis</name>
    <dbReference type="NCBI Taxonomy" id="608512"/>
    <lineage>
        <taxon>Eukaryota</taxon>
        <taxon>Viridiplantae</taxon>
        <taxon>Streptophyta</taxon>
        <taxon>Embryophyta</taxon>
        <taxon>Tracheophyta</taxon>
        <taxon>Spermatophyta</taxon>
        <taxon>Magnoliopsida</taxon>
        <taxon>eudicotyledons</taxon>
        <taxon>Gunneridae</taxon>
        <taxon>Pentapetalae</taxon>
        <taxon>asterids</taxon>
        <taxon>lamiids</taxon>
        <taxon>Lamiales</taxon>
        <taxon>Lamiaceae</taxon>
        <taxon>Nepetoideae</taxon>
        <taxon>Elsholtzieae</taxon>
        <taxon>Perilla</taxon>
    </lineage>
</organism>
<gene>
    <name evidence="2" type="ORF">C2S53_006475</name>
</gene>
<feature type="region of interest" description="Disordered" evidence="1">
    <location>
        <begin position="247"/>
        <end position="277"/>
    </location>
</feature>
<comment type="caution">
    <text evidence="2">The sequence shown here is derived from an EMBL/GenBank/DDBJ whole genome shotgun (WGS) entry which is preliminary data.</text>
</comment>
<keyword evidence="3" id="KW-1185">Reference proteome</keyword>
<dbReference type="AlphaFoldDB" id="A0AAD4ITG3"/>
<feature type="compositionally biased region" description="Low complexity" evidence="1">
    <location>
        <begin position="57"/>
        <end position="74"/>
    </location>
</feature>
<dbReference type="Proteomes" id="UP001190926">
    <property type="component" value="Unassembled WGS sequence"/>
</dbReference>
<evidence type="ECO:0000313" key="2">
    <source>
        <dbReference type="EMBL" id="KAH6821047.1"/>
    </source>
</evidence>
<feature type="region of interest" description="Disordered" evidence="1">
    <location>
        <begin position="1"/>
        <end position="136"/>
    </location>
</feature>
<evidence type="ECO:0000313" key="3">
    <source>
        <dbReference type="Proteomes" id="UP001190926"/>
    </source>
</evidence>
<feature type="compositionally biased region" description="Basic and acidic residues" evidence="1">
    <location>
        <begin position="36"/>
        <end position="47"/>
    </location>
</feature>
<name>A0AAD4ITG3_PERFH</name>
<accession>A0AAD4ITG3</accession>
<evidence type="ECO:0000256" key="1">
    <source>
        <dbReference type="SAM" id="MobiDB-lite"/>
    </source>
</evidence>
<sequence length="277" mass="29162">MKVGNSEKDKSSESSFWFSSEDGVIETSSRSGSVMTKEKSSYLDSKRKLSSQLGFVQSESSQSGDSESTQSMSSLGRSPTTHNSGSTNKSGQNPAAKTANVPSSVRSQKNIQYMSGSNKQNTQTTSTVSATSKSSGLGTLNSNNINKCLKNLKCNLISDSVAPSCSSSRSKSPSKNVMKKRSLEGDSSVSGKGRQATTTSTFGGFISSSSGGASISNEWWLRASLANHTEEVNHTWQARCDRLTPSGVGGGSNLRPLASRNTTPPLGHPQGDGKCSF</sequence>
<protein>
    <submittedName>
        <fullName evidence="2">Uncharacterized protein</fullName>
    </submittedName>
</protein>
<feature type="region of interest" description="Disordered" evidence="1">
    <location>
        <begin position="160"/>
        <end position="202"/>
    </location>
</feature>
<proteinExistence type="predicted"/>
<feature type="compositionally biased region" description="Low complexity" evidence="1">
    <location>
        <begin position="160"/>
        <end position="174"/>
    </location>
</feature>
<reference evidence="2 3" key="1">
    <citation type="journal article" date="2021" name="Nat. Commun.">
        <title>Incipient diploidization of the medicinal plant Perilla within 10,000 years.</title>
        <authorList>
            <person name="Zhang Y."/>
            <person name="Shen Q."/>
            <person name="Leng L."/>
            <person name="Zhang D."/>
            <person name="Chen S."/>
            <person name="Shi Y."/>
            <person name="Ning Z."/>
            <person name="Chen S."/>
        </authorList>
    </citation>
    <scope>NUCLEOTIDE SEQUENCE [LARGE SCALE GENOMIC DNA]</scope>
    <source>
        <strain evidence="3">cv. PC099</strain>
    </source>
</reference>
<feature type="compositionally biased region" description="Low complexity" evidence="1">
    <location>
        <begin position="122"/>
        <end position="136"/>
    </location>
</feature>
<feature type="compositionally biased region" description="Polar residues" evidence="1">
    <location>
        <begin position="75"/>
        <end position="121"/>
    </location>
</feature>
<feature type="compositionally biased region" description="Low complexity" evidence="1">
    <location>
        <begin position="13"/>
        <end position="22"/>
    </location>
</feature>